<dbReference type="Proteomes" id="UP001223016">
    <property type="component" value="Unassembled WGS sequence"/>
</dbReference>
<organism evidence="2 3">
    <name type="scientific">Pseudomonas serbiensis</name>
    <dbReference type="NCBI Taxonomy" id="3064350"/>
    <lineage>
        <taxon>Bacteria</taxon>
        <taxon>Pseudomonadati</taxon>
        <taxon>Pseudomonadota</taxon>
        <taxon>Gammaproteobacteria</taxon>
        <taxon>Pseudomonadales</taxon>
        <taxon>Pseudomonadaceae</taxon>
        <taxon>Pseudomonas</taxon>
    </lineage>
</organism>
<evidence type="ECO:0000313" key="2">
    <source>
        <dbReference type="EMBL" id="MDO7929981.1"/>
    </source>
</evidence>
<evidence type="ECO:0000313" key="3">
    <source>
        <dbReference type="Proteomes" id="UP001223016"/>
    </source>
</evidence>
<name>A0ABT9CWV7_9PSED</name>
<proteinExistence type="predicted"/>
<dbReference type="RefSeq" id="WP_201000016.1">
    <property type="nucleotide sequence ID" value="NZ_JAUQOO010000027.1"/>
</dbReference>
<protein>
    <submittedName>
        <fullName evidence="2">Uncharacterized protein</fullName>
    </submittedName>
</protein>
<keyword evidence="1" id="KW-0812">Transmembrane</keyword>
<keyword evidence="1" id="KW-1133">Transmembrane helix</keyword>
<keyword evidence="3" id="KW-1185">Reference proteome</keyword>
<feature type="transmembrane region" description="Helical" evidence="1">
    <location>
        <begin position="21"/>
        <end position="39"/>
    </location>
</feature>
<sequence length="96" mass="11396">MSIAFYLPSLWARSAFSGKNFSTVKFWAVMTYNIFFIYLHMRFIEKEKLPFYGTQDSSTLGWISFALIFAYASSSAVPWERKPWFARKTGFKHRER</sequence>
<accession>A0ABT9CWV7</accession>
<evidence type="ECO:0000256" key="1">
    <source>
        <dbReference type="SAM" id="Phobius"/>
    </source>
</evidence>
<keyword evidence="1" id="KW-0472">Membrane</keyword>
<comment type="caution">
    <text evidence="2">The sequence shown here is derived from an EMBL/GenBank/DDBJ whole genome shotgun (WGS) entry which is preliminary data.</text>
</comment>
<reference evidence="2 3" key="1">
    <citation type="submission" date="2023-07" db="EMBL/GenBank/DDBJ databases">
        <title>Identification of four novel Pseudomonas species associated with bacterial leaf spot of cucurbits.</title>
        <authorList>
            <person name="Fullem K.R."/>
        </authorList>
    </citation>
    <scope>NUCLEOTIDE SEQUENCE [LARGE SCALE GENOMIC DNA]</scope>
    <source>
        <strain evidence="2 3">KFB 138</strain>
    </source>
</reference>
<dbReference type="EMBL" id="JAUQOO010000027">
    <property type="protein sequence ID" value="MDO7929981.1"/>
    <property type="molecule type" value="Genomic_DNA"/>
</dbReference>
<feature type="transmembrane region" description="Helical" evidence="1">
    <location>
        <begin position="59"/>
        <end position="79"/>
    </location>
</feature>
<gene>
    <name evidence="2" type="ORF">Q6A51_24695</name>
</gene>